<dbReference type="GO" id="GO:0016747">
    <property type="term" value="F:acyltransferase activity, transferring groups other than amino-acyl groups"/>
    <property type="evidence" value="ECO:0007669"/>
    <property type="project" value="InterPro"/>
</dbReference>
<sequence length="197" mass="21094">MAEITTTAATGAQWDDVQSALTGGGDGRDCQCVWPLLTNAQWEATSVPDRERMLHDEIDAGPAPGLVAYVDGEAAGWVRVGPRPPQRRLARSRIVKAGSEEPLDDASVWAITCFSIRSEHRGKGVMRALLDAAIEYARESGARVLEAYPIDTDAQEKTRSNDLYVGKLSTFTSAGFEVVAHPTPTRAVVALAFGPAA</sequence>
<gene>
    <name evidence="2" type="ORF">D7D94_05905</name>
</gene>
<name>A0A6I6DQQ4_9MICO</name>
<evidence type="ECO:0000313" key="2">
    <source>
        <dbReference type="EMBL" id="QGU27252.1"/>
    </source>
</evidence>
<proteinExistence type="predicted"/>
<organism evidence="2 3">
    <name type="scientific">Microbacterium oryzae</name>
    <dbReference type="NCBI Taxonomy" id="743009"/>
    <lineage>
        <taxon>Bacteria</taxon>
        <taxon>Bacillati</taxon>
        <taxon>Actinomycetota</taxon>
        <taxon>Actinomycetes</taxon>
        <taxon>Micrococcales</taxon>
        <taxon>Microbacteriaceae</taxon>
        <taxon>Microbacterium</taxon>
    </lineage>
</organism>
<dbReference type="Proteomes" id="UP000422989">
    <property type="component" value="Chromosome"/>
</dbReference>
<keyword evidence="3" id="KW-1185">Reference proteome</keyword>
<dbReference type="AlphaFoldDB" id="A0A6I6DQQ4"/>
<dbReference type="KEGG" id="moj:D7D94_05905"/>
<dbReference type="CDD" id="cd04301">
    <property type="entry name" value="NAT_SF"/>
    <property type="match status" value="1"/>
</dbReference>
<dbReference type="RefSeq" id="WP_156241744.1">
    <property type="nucleotide sequence ID" value="NZ_BAAAZL010000005.1"/>
</dbReference>
<evidence type="ECO:0000313" key="3">
    <source>
        <dbReference type="Proteomes" id="UP000422989"/>
    </source>
</evidence>
<reference evidence="2 3" key="1">
    <citation type="submission" date="2018-09" db="EMBL/GenBank/DDBJ databases">
        <title>Whole genome sequencing of Microbacterium oryzae strain MB-10T.</title>
        <authorList>
            <person name="Das S.K."/>
        </authorList>
    </citation>
    <scope>NUCLEOTIDE SEQUENCE [LARGE SCALE GENOMIC DNA]</scope>
    <source>
        <strain evidence="2 3">MB-10</strain>
    </source>
</reference>
<protein>
    <submittedName>
        <fullName evidence="2">GNAT family N-acetyltransferase</fullName>
    </submittedName>
</protein>
<dbReference type="Gene3D" id="3.40.630.30">
    <property type="match status" value="1"/>
</dbReference>
<dbReference type="InterPro" id="IPR000182">
    <property type="entry name" value="GNAT_dom"/>
</dbReference>
<evidence type="ECO:0000259" key="1">
    <source>
        <dbReference type="PROSITE" id="PS51186"/>
    </source>
</evidence>
<dbReference type="InterPro" id="IPR016181">
    <property type="entry name" value="Acyl_CoA_acyltransferase"/>
</dbReference>
<dbReference type="Pfam" id="PF00583">
    <property type="entry name" value="Acetyltransf_1"/>
    <property type="match status" value="1"/>
</dbReference>
<dbReference type="EMBL" id="CP032550">
    <property type="protein sequence ID" value="QGU27252.1"/>
    <property type="molecule type" value="Genomic_DNA"/>
</dbReference>
<dbReference type="SUPFAM" id="SSF55729">
    <property type="entry name" value="Acyl-CoA N-acyltransferases (Nat)"/>
    <property type="match status" value="1"/>
</dbReference>
<dbReference type="PROSITE" id="PS51186">
    <property type="entry name" value="GNAT"/>
    <property type="match status" value="1"/>
</dbReference>
<feature type="domain" description="N-acetyltransferase" evidence="1">
    <location>
        <begin position="25"/>
        <end position="195"/>
    </location>
</feature>
<dbReference type="OrthoDB" id="3239945at2"/>
<accession>A0A6I6DQQ4</accession>
<keyword evidence="2" id="KW-0808">Transferase</keyword>